<keyword evidence="5" id="KW-1185">Reference proteome</keyword>
<accession>A0A9P8S897</accession>
<evidence type="ECO:0000313" key="5">
    <source>
        <dbReference type="Proteomes" id="UP000764110"/>
    </source>
</evidence>
<dbReference type="SUPFAM" id="SSF51905">
    <property type="entry name" value="FAD/NAD(P)-binding domain"/>
    <property type="match status" value="1"/>
</dbReference>
<dbReference type="Gene3D" id="3.30.560.10">
    <property type="entry name" value="Glucose Oxidase, domain 3"/>
    <property type="match status" value="1"/>
</dbReference>
<dbReference type="Pfam" id="PF00732">
    <property type="entry name" value="GMC_oxred_N"/>
    <property type="match status" value="1"/>
</dbReference>
<evidence type="ECO:0000313" key="4">
    <source>
        <dbReference type="EMBL" id="KAH0598471.1"/>
    </source>
</evidence>
<dbReference type="GO" id="GO:0016614">
    <property type="term" value="F:oxidoreductase activity, acting on CH-OH group of donors"/>
    <property type="evidence" value="ECO:0007669"/>
    <property type="project" value="InterPro"/>
</dbReference>
<dbReference type="SUPFAM" id="SSF54373">
    <property type="entry name" value="FAD-linked reductases, C-terminal domain"/>
    <property type="match status" value="1"/>
</dbReference>
<feature type="active site" description="Proton donor" evidence="2">
    <location>
        <position position="512"/>
    </location>
</feature>
<dbReference type="AlphaFoldDB" id="A0A9P8S897"/>
<dbReference type="InterPro" id="IPR036188">
    <property type="entry name" value="FAD/NAD-bd_sf"/>
</dbReference>
<organism evidence="4 5">
    <name type="scientific">Metarhizium humberi</name>
    <dbReference type="NCBI Taxonomy" id="2596975"/>
    <lineage>
        <taxon>Eukaryota</taxon>
        <taxon>Fungi</taxon>
        <taxon>Dikarya</taxon>
        <taxon>Ascomycota</taxon>
        <taxon>Pezizomycotina</taxon>
        <taxon>Sordariomycetes</taxon>
        <taxon>Hypocreomycetidae</taxon>
        <taxon>Hypocreales</taxon>
        <taxon>Clavicipitaceae</taxon>
        <taxon>Metarhizium</taxon>
    </lineage>
</organism>
<gene>
    <name evidence="4" type="ORF">MHUMG1_03769</name>
</gene>
<protein>
    <recommendedName>
        <fullName evidence="3">Glucose-methanol-choline oxidoreductase N-terminal domain-containing protein</fullName>
    </recommendedName>
</protein>
<dbReference type="PIRSF" id="PIRSF000137">
    <property type="entry name" value="Alcohol_oxidase"/>
    <property type="match status" value="1"/>
</dbReference>
<feature type="domain" description="Glucose-methanol-choline oxidoreductase N-terminal" evidence="3">
    <location>
        <begin position="269"/>
        <end position="283"/>
    </location>
</feature>
<feature type="active site" description="Proton acceptor" evidence="2">
    <location>
        <position position="555"/>
    </location>
</feature>
<evidence type="ECO:0000256" key="2">
    <source>
        <dbReference type="PIRSR" id="PIRSR000137-1"/>
    </source>
</evidence>
<dbReference type="GO" id="GO:0050660">
    <property type="term" value="F:flavin adenine dinucleotide binding"/>
    <property type="evidence" value="ECO:0007669"/>
    <property type="project" value="InterPro"/>
</dbReference>
<dbReference type="EMBL" id="JACEFI010000005">
    <property type="protein sequence ID" value="KAH0598471.1"/>
    <property type="molecule type" value="Genomic_DNA"/>
</dbReference>
<name>A0A9P8S897_9HYPO</name>
<dbReference type="InterPro" id="IPR007867">
    <property type="entry name" value="GMC_OxRtase_C"/>
</dbReference>
<dbReference type="InterPro" id="IPR012132">
    <property type="entry name" value="GMC_OxRdtase"/>
</dbReference>
<sequence>MWPFDSQYPCKRLPDIADQTYDYIIVGGGTAGCALASKLSESPETTVLMLEKGPIKDSYQSRIPLASVANGIYTKRQNSSLGNRPVPILSAETLGGNSRINAMIYTRGTPAYYNQWARTHPDWSWVNVEPYFRKVEKSINLCQNRELESNIYPFLRKSASALGLPLGHDINRPDSPAMGYFDLHLTVDSKQHRHSAVRAYLPKEVAVRRRARLHICTGVVASRLHLDASTGLVKGVFVQSSEAKQTDSKTSPQQPTLVKARREVILAAGAIGTPKILQLSGVGPRLVLERVGIPVVRHLPGVGSNLGDHCLFPVHVQVPVHETLQQLQSSTLQRAKHAVLYAVAGKGWLRSAVDRAILLCTSHFDEQKGAVLATEAADDGETLPDVEIMVVPVGSLPELYPGKSMFTLQTCLIQPKSTGTIEITSPDPGVDARIQLNILSDPSDWQVARKACRFALALAEHFIHQSGYPSEARVFAGPGSVGAREWKEGDWRVVSDQEIDTYIGMYVGSGFHLTSSCRMGRKEDGGVVDSQLRVHGFKNLRIADASVLPCVPPGHPMAPTYMISERCADFIKDGRN</sequence>
<dbReference type="InterPro" id="IPR000172">
    <property type="entry name" value="GMC_OxRdtase_N"/>
</dbReference>
<dbReference type="PROSITE" id="PS00624">
    <property type="entry name" value="GMC_OXRED_2"/>
    <property type="match status" value="1"/>
</dbReference>
<dbReference type="PANTHER" id="PTHR11552:SF219">
    <property type="entry name" value="GLUCOSE-METHANOL-CHOLINE OXIDOREDUCTASE N-TERMINAL DOMAIN-CONTAINING PROTEIN"/>
    <property type="match status" value="1"/>
</dbReference>
<comment type="caution">
    <text evidence="4">The sequence shown here is derived from an EMBL/GenBank/DDBJ whole genome shotgun (WGS) entry which is preliminary data.</text>
</comment>
<dbReference type="Proteomes" id="UP000764110">
    <property type="component" value="Unassembled WGS sequence"/>
</dbReference>
<proteinExistence type="inferred from homology"/>
<reference evidence="4 5" key="1">
    <citation type="submission" date="2020-07" db="EMBL/GenBank/DDBJ databases">
        <title>Metarhizium humberi genome.</title>
        <authorList>
            <person name="Lysoe E."/>
        </authorList>
    </citation>
    <scope>NUCLEOTIDE SEQUENCE [LARGE SCALE GENOMIC DNA]</scope>
    <source>
        <strain evidence="4 5">ESALQ1638</strain>
    </source>
</reference>
<dbReference type="PANTHER" id="PTHR11552">
    <property type="entry name" value="GLUCOSE-METHANOL-CHOLINE GMC OXIDOREDUCTASE"/>
    <property type="match status" value="1"/>
</dbReference>
<dbReference type="Pfam" id="PF05199">
    <property type="entry name" value="GMC_oxred_C"/>
    <property type="match status" value="1"/>
</dbReference>
<dbReference type="Gene3D" id="3.50.50.60">
    <property type="entry name" value="FAD/NAD(P)-binding domain"/>
    <property type="match status" value="1"/>
</dbReference>
<evidence type="ECO:0000256" key="1">
    <source>
        <dbReference type="ARBA" id="ARBA00010790"/>
    </source>
</evidence>
<evidence type="ECO:0000259" key="3">
    <source>
        <dbReference type="PROSITE" id="PS00624"/>
    </source>
</evidence>
<comment type="similarity">
    <text evidence="1">Belongs to the GMC oxidoreductase family.</text>
</comment>